<evidence type="ECO:0000313" key="1">
    <source>
        <dbReference type="EMBL" id="ESA04994.1"/>
    </source>
</evidence>
<protein>
    <submittedName>
        <fullName evidence="1">Uncharacterized protein</fullName>
    </submittedName>
</protein>
<gene>
    <name evidence="1" type="ORF">GLOINDRAFT_85140</name>
</gene>
<proteinExistence type="predicted"/>
<dbReference type="EMBL" id="KI293649">
    <property type="protein sequence ID" value="ESA04994.1"/>
    <property type="molecule type" value="Genomic_DNA"/>
</dbReference>
<name>U9TA23_RHIID</name>
<dbReference type="AlphaFoldDB" id="U9TA23"/>
<dbReference type="HOGENOM" id="CLU_1939268_0_0_1"/>
<sequence length="130" mass="15224">MTKAIVIKNLILPFGFQAFPIYYRCIRRTCDGSTYIMSRADKLEARTSVFTTVSYKFHSRLISQACDVIFYFVPSDNIFQYNSKIVRYVTHRNSSQPSYVHNKADQDFILLDALYKMWYSTEIVTTLIAM</sequence>
<accession>U9TA23</accession>
<reference evidence="1" key="1">
    <citation type="submission" date="2013-07" db="EMBL/GenBank/DDBJ databases">
        <title>The genome of an arbuscular mycorrhizal fungus provides insights into the evolution of the oldest plant symbiosis.</title>
        <authorList>
            <consortium name="DOE Joint Genome Institute"/>
            <person name="Tisserant E."/>
            <person name="Malbreil M."/>
            <person name="Kuo A."/>
            <person name="Kohler A."/>
            <person name="Symeonidi A."/>
            <person name="Balestrini R."/>
            <person name="Charron P."/>
            <person name="Duensing N."/>
            <person name="Frei-dit-Frey N."/>
            <person name="Gianinazzi-Pearson V."/>
            <person name="Gilbert B."/>
            <person name="Handa Y."/>
            <person name="Hijri M."/>
            <person name="Kaul R."/>
            <person name="Kawaguchi M."/>
            <person name="Krajinski F."/>
            <person name="Lammers P."/>
            <person name="Lapierre D."/>
            <person name="Masclaux F.G."/>
            <person name="Murat C."/>
            <person name="Morin E."/>
            <person name="Ndikumana S."/>
            <person name="Pagni M."/>
            <person name="Petitpierre D."/>
            <person name="Requena N."/>
            <person name="Rosikiewicz P."/>
            <person name="Riley R."/>
            <person name="Saito K."/>
            <person name="San Clemente H."/>
            <person name="Shapiro H."/>
            <person name="van Tuinen D."/>
            <person name="Becard G."/>
            <person name="Bonfante P."/>
            <person name="Paszkowski U."/>
            <person name="Shachar-Hill Y."/>
            <person name="Young J.P."/>
            <person name="Sanders I.R."/>
            <person name="Henrissat B."/>
            <person name="Rensing S.A."/>
            <person name="Grigoriev I.V."/>
            <person name="Corradi N."/>
            <person name="Roux C."/>
            <person name="Martin F."/>
        </authorList>
    </citation>
    <scope>NUCLEOTIDE SEQUENCE</scope>
    <source>
        <strain evidence="1">DAOM 197198</strain>
    </source>
</reference>
<organism evidence="1">
    <name type="scientific">Rhizophagus irregularis (strain DAOM 181602 / DAOM 197198 / MUCL 43194)</name>
    <name type="common">Arbuscular mycorrhizal fungus</name>
    <name type="synonym">Glomus intraradices</name>
    <dbReference type="NCBI Taxonomy" id="747089"/>
    <lineage>
        <taxon>Eukaryota</taxon>
        <taxon>Fungi</taxon>
        <taxon>Fungi incertae sedis</taxon>
        <taxon>Mucoromycota</taxon>
        <taxon>Glomeromycotina</taxon>
        <taxon>Glomeromycetes</taxon>
        <taxon>Glomerales</taxon>
        <taxon>Glomeraceae</taxon>
        <taxon>Rhizophagus</taxon>
    </lineage>
</organism>